<evidence type="ECO:0000313" key="2">
    <source>
        <dbReference type="EMBL" id="KAK7435707.1"/>
    </source>
</evidence>
<accession>A0ABR1IL72</accession>
<organism evidence="2 3">
    <name type="scientific">Marasmiellus scandens</name>
    <dbReference type="NCBI Taxonomy" id="2682957"/>
    <lineage>
        <taxon>Eukaryota</taxon>
        <taxon>Fungi</taxon>
        <taxon>Dikarya</taxon>
        <taxon>Basidiomycota</taxon>
        <taxon>Agaricomycotina</taxon>
        <taxon>Agaricomycetes</taxon>
        <taxon>Agaricomycetidae</taxon>
        <taxon>Agaricales</taxon>
        <taxon>Marasmiineae</taxon>
        <taxon>Omphalotaceae</taxon>
        <taxon>Marasmiellus</taxon>
    </lineage>
</organism>
<sequence length="72" mass="7642">MQFKSIFRPFFALAVLSLFAGNVAAVADNDVDACNGKNNYDVGHECAFNTPGGVKEGTCQKNACNNLVCVPN</sequence>
<dbReference type="EMBL" id="JBANRG010000103">
    <property type="protein sequence ID" value="KAK7435707.1"/>
    <property type="molecule type" value="Genomic_DNA"/>
</dbReference>
<evidence type="ECO:0000256" key="1">
    <source>
        <dbReference type="SAM" id="SignalP"/>
    </source>
</evidence>
<keyword evidence="3" id="KW-1185">Reference proteome</keyword>
<name>A0ABR1IL72_9AGAR</name>
<comment type="caution">
    <text evidence="2">The sequence shown here is derived from an EMBL/GenBank/DDBJ whole genome shotgun (WGS) entry which is preliminary data.</text>
</comment>
<feature type="chain" id="PRO_5047128365" evidence="1">
    <location>
        <begin position="26"/>
        <end position="72"/>
    </location>
</feature>
<proteinExistence type="predicted"/>
<gene>
    <name evidence="2" type="ORF">VKT23_019539</name>
</gene>
<reference evidence="2 3" key="1">
    <citation type="submission" date="2024-01" db="EMBL/GenBank/DDBJ databases">
        <title>A draft genome for the cacao thread blight pathogen Marasmiellus scandens.</title>
        <authorList>
            <person name="Baruah I.K."/>
            <person name="Leung J."/>
            <person name="Bukari Y."/>
            <person name="Amoako-Attah I."/>
            <person name="Meinhardt L.W."/>
            <person name="Bailey B.A."/>
            <person name="Cohen S.P."/>
        </authorList>
    </citation>
    <scope>NUCLEOTIDE SEQUENCE [LARGE SCALE GENOMIC DNA]</scope>
    <source>
        <strain evidence="2 3">GH-19</strain>
    </source>
</reference>
<dbReference type="Proteomes" id="UP001498398">
    <property type="component" value="Unassembled WGS sequence"/>
</dbReference>
<evidence type="ECO:0000313" key="3">
    <source>
        <dbReference type="Proteomes" id="UP001498398"/>
    </source>
</evidence>
<feature type="signal peptide" evidence="1">
    <location>
        <begin position="1"/>
        <end position="25"/>
    </location>
</feature>
<protein>
    <submittedName>
        <fullName evidence="2">Uncharacterized protein</fullName>
    </submittedName>
</protein>
<keyword evidence="1" id="KW-0732">Signal</keyword>